<dbReference type="RefSeq" id="WP_014073990.1">
    <property type="nucleotide sequence ID" value="NZ_AYYL01000007.1"/>
</dbReference>
<keyword evidence="7" id="KW-0966">Cell projection</keyword>
<dbReference type="Pfam" id="PF04347">
    <property type="entry name" value="FliO"/>
    <property type="match status" value="1"/>
</dbReference>
<evidence type="ECO:0000256" key="1">
    <source>
        <dbReference type="ARBA" id="ARBA00004236"/>
    </source>
</evidence>
<dbReference type="GO" id="GO:0016020">
    <property type="term" value="C:membrane"/>
    <property type="evidence" value="ECO:0007669"/>
    <property type="project" value="InterPro"/>
</dbReference>
<keyword evidence="5 6" id="KW-0472">Membrane</keyword>
<feature type="transmembrane region" description="Helical" evidence="6">
    <location>
        <begin position="6"/>
        <end position="25"/>
    </location>
</feature>
<keyword evidence="7" id="KW-0282">Flagellum</keyword>
<dbReference type="InterPro" id="IPR022781">
    <property type="entry name" value="Flagellar_biosynth_FliO"/>
</dbReference>
<sequence length="114" mass="13240">MDGILALVKMIAGLAAVLLLIVLTLKYLNRFTSQANENFRVMKKIAVTKSSSLAIVLIIDKYYVMSFSEQENKIIRELSKEEAEKLIQENRQNEERQLEMAENFKKIFEKAKRK</sequence>
<evidence type="ECO:0000256" key="3">
    <source>
        <dbReference type="ARBA" id="ARBA00022692"/>
    </source>
</evidence>
<evidence type="ECO:0000256" key="5">
    <source>
        <dbReference type="ARBA" id="ARBA00023136"/>
    </source>
</evidence>
<name>A0A1I2QXX6_9LACO</name>
<organism evidence="7 8">
    <name type="scientific">Ligilactobacillus ruminis DSM 20403 = NBRC 102161</name>
    <dbReference type="NCBI Taxonomy" id="1423798"/>
    <lineage>
        <taxon>Bacteria</taxon>
        <taxon>Bacillati</taxon>
        <taxon>Bacillota</taxon>
        <taxon>Bacilli</taxon>
        <taxon>Lactobacillales</taxon>
        <taxon>Lactobacillaceae</taxon>
        <taxon>Ligilactobacillus</taxon>
    </lineage>
</organism>
<dbReference type="Proteomes" id="UP000182635">
    <property type="component" value="Unassembled WGS sequence"/>
</dbReference>
<keyword evidence="2" id="KW-1003">Cell membrane</keyword>
<gene>
    <name evidence="7" type="ORF">SAMN02910432_00774</name>
</gene>
<proteinExistence type="predicted"/>
<dbReference type="AlphaFoldDB" id="A0A1I2QXX6"/>
<accession>A0A1I2QXX6</accession>
<keyword evidence="7" id="KW-0969">Cilium</keyword>
<dbReference type="EMBL" id="FOPI01000010">
    <property type="protein sequence ID" value="SFG30561.1"/>
    <property type="molecule type" value="Genomic_DNA"/>
</dbReference>
<dbReference type="GeneID" id="29801748"/>
<comment type="subcellular location">
    <subcellularLocation>
        <location evidence="1">Cell membrane</location>
    </subcellularLocation>
</comment>
<evidence type="ECO:0000313" key="7">
    <source>
        <dbReference type="EMBL" id="SFG30561.1"/>
    </source>
</evidence>
<keyword evidence="3 6" id="KW-0812">Transmembrane</keyword>
<protein>
    <submittedName>
        <fullName evidence="7">Flagellar protein FliO/FliZ</fullName>
    </submittedName>
</protein>
<dbReference type="OrthoDB" id="2298465at2"/>
<dbReference type="GO" id="GO:0044781">
    <property type="term" value="P:bacterial-type flagellum organization"/>
    <property type="evidence" value="ECO:0007669"/>
    <property type="project" value="InterPro"/>
</dbReference>
<evidence type="ECO:0000256" key="4">
    <source>
        <dbReference type="ARBA" id="ARBA00022989"/>
    </source>
</evidence>
<evidence type="ECO:0000256" key="2">
    <source>
        <dbReference type="ARBA" id="ARBA00022475"/>
    </source>
</evidence>
<evidence type="ECO:0000256" key="6">
    <source>
        <dbReference type="SAM" id="Phobius"/>
    </source>
</evidence>
<reference evidence="8" key="1">
    <citation type="submission" date="2016-10" db="EMBL/GenBank/DDBJ databases">
        <authorList>
            <person name="Varghese N."/>
            <person name="Submissions S."/>
        </authorList>
    </citation>
    <scope>NUCLEOTIDE SEQUENCE [LARGE SCALE GENOMIC DNA]</scope>
    <source>
        <strain evidence="8">DSM 20403</strain>
    </source>
</reference>
<evidence type="ECO:0000313" key="8">
    <source>
        <dbReference type="Proteomes" id="UP000182635"/>
    </source>
</evidence>
<keyword evidence="4 6" id="KW-1133">Transmembrane helix</keyword>